<evidence type="ECO:0000313" key="3">
    <source>
        <dbReference type="Proteomes" id="UP000800038"/>
    </source>
</evidence>
<feature type="compositionally biased region" description="Polar residues" evidence="1">
    <location>
        <begin position="25"/>
        <end position="35"/>
    </location>
</feature>
<dbReference type="OrthoDB" id="3882589at2759"/>
<feature type="compositionally biased region" description="Basic and acidic residues" evidence="1">
    <location>
        <begin position="123"/>
        <end position="147"/>
    </location>
</feature>
<feature type="region of interest" description="Disordered" evidence="1">
    <location>
        <begin position="1"/>
        <end position="53"/>
    </location>
</feature>
<gene>
    <name evidence="2" type="ORF">EJ02DRAFT_356429</name>
</gene>
<proteinExistence type="predicted"/>
<accession>A0A6A5SGJ9</accession>
<evidence type="ECO:0000256" key="1">
    <source>
        <dbReference type="SAM" id="MobiDB-lite"/>
    </source>
</evidence>
<keyword evidence="3" id="KW-1185">Reference proteome</keyword>
<protein>
    <submittedName>
        <fullName evidence="2">Uncharacterized protein</fullName>
    </submittedName>
</protein>
<dbReference type="Proteomes" id="UP000800038">
    <property type="component" value="Unassembled WGS sequence"/>
</dbReference>
<feature type="compositionally biased region" description="Basic and acidic residues" evidence="1">
    <location>
        <begin position="13"/>
        <end position="24"/>
    </location>
</feature>
<dbReference type="EMBL" id="ML976131">
    <property type="protein sequence ID" value="KAF1937616.1"/>
    <property type="molecule type" value="Genomic_DNA"/>
</dbReference>
<organism evidence="2 3">
    <name type="scientific">Clathrospora elynae</name>
    <dbReference type="NCBI Taxonomy" id="706981"/>
    <lineage>
        <taxon>Eukaryota</taxon>
        <taxon>Fungi</taxon>
        <taxon>Dikarya</taxon>
        <taxon>Ascomycota</taxon>
        <taxon>Pezizomycotina</taxon>
        <taxon>Dothideomycetes</taxon>
        <taxon>Pleosporomycetidae</taxon>
        <taxon>Pleosporales</taxon>
        <taxon>Diademaceae</taxon>
        <taxon>Clathrospora</taxon>
    </lineage>
</organism>
<name>A0A6A5SGJ9_9PLEO</name>
<feature type="compositionally biased region" description="Polar residues" evidence="1">
    <location>
        <begin position="85"/>
        <end position="98"/>
    </location>
</feature>
<evidence type="ECO:0000313" key="2">
    <source>
        <dbReference type="EMBL" id="KAF1937616.1"/>
    </source>
</evidence>
<feature type="region of interest" description="Disordered" evidence="1">
    <location>
        <begin position="67"/>
        <end position="147"/>
    </location>
</feature>
<dbReference type="AlphaFoldDB" id="A0A6A5SGJ9"/>
<reference evidence="2" key="1">
    <citation type="journal article" date="2020" name="Stud. Mycol.">
        <title>101 Dothideomycetes genomes: a test case for predicting lifestyles and emergence of pathogens.</title>
        <authorList>
            <person name="Haridas S."/>
            <person name="Albert R."/>
            <person name="Binder M."/>
            <person name="Bloem J."/>
            <person name="Labutti K."/>
            <person name="Salamov A."/>
            <person name="Andreopoulos B."/>
            <person name="Baker S."/>
            <person name="Barry K."/>
            <person name="Bills G."/>
            <person name="Bluhm B."/>
            <person name="Cannon C."/>
            <person name="Castanera R."/>
            <person name="Culley D."/>
            <person name="Daum C."/>
            <person name="Ezra D."/>
            <person name="Gonzalez J."/>
            <person name="Henrissat B."/>
            <person name="Kuo A."/>
            <person name="Liang C."/>
            <person name="Lipzen A."/>
            <person name="Lutzoni F."/>
            <person name="Magnuson J."/>
            <person name="Mondo S."/>
            <person name="Nolan M."/>
            <person name="Ohm R."/>
            <person name="Pangilinan J."/>
            <person name="Park H.-J."/>
            <person name="Ramirez L."/>
            <person name="Alfaro M."/>
            <person name="Sun H."/>
            <person name="Tritt A."/>
            <person name="Yoshinaga Y."/>
            <person name="Zwiers L.-H."/>
            <person name="Turgeon B."/>
            <person name="Goodwin S."/>
            <person name="Spatafora J."/>
            <person name="Crous P."/>
            <person name="Grigoriev I."/>
        </authorList>
    </citation>
    <scope>NUCLEOTIDE SEQUENCE</scope>
    <source>
        <strain evidence="2">CBS 161.51</strain>
    </source>
</reference>
<sequence>MGNRVSYECDNNAPDRREDGEVSRDAQQNVDSSNMPRLRGGDTSAAMGDSTRYNGWYVDDSAGPSATDGYDPDCYEIPAPPNNLPRASSRSYKQNGPATSAPVPARGGFDFNDSAQPLPWNERIQRNEMNERSHRNERKERRRDDHGQVRRFTDCADRELLDYLAARSIAPEFLREIDLFLQGHPEIASCTEGRKMLDDLNTLSPLDAYVYFLKGYTKPARYIDGIVRTDYFQVPRSYAYILLRKKFDPELVAFFDGFDFRHDIIDRIDREVYMGIQDLDFGRKVSVSLRKLICYAVWGNPVDAYKYFEYSYQNEFMPHRYLPDHVVLGHVPKPADYAEPRPSDVGGGKKHTYVRLRMARAQDQGVDVLDVLLTEYKTALLRKGHRRVEIDRLCAAANNRLNVERRDSTGEA</sequence>